<reference evidence="2" key="2">
    <citation type="submission" date="2014-03" db="EMBL/GenBank/DDBJ databases">
        <authorList>
            <person name="Genoscope - CEA"/>
        </authorList>
    </citation>
    <scope>NUCLEOTIDE SEQUENCE</scope>
</reference>
<reference evidence="2" key="1">
    <citation type="journal article" date="2014" name="Nat. Commun.">
        <title>The rainbow trout genome provides novel insights into evolution after whole-genome duplication in vertebrates.</title>
        <authorList>
            <person name="Berthelot C."/>
            <person name="Brunet F."/>
            <person name="Chalopin D."/>
            <person name="Juanchich A."/>
            <person name="Bernard M."/>
            <person name="Noel B."/>
            <person name="Bento P."/>
            <person name="Da Silva C."/>
            <person name="Labadie K."/>
            <person name="Alberti A."/>
            <person name="Aury J.M."/>
            <person name="Louis A."/>
            <person name="Dehais P."/>
            <person name="Bardou P."/>
            <person name="Montfort J."/>
            <person name="Klopp C."/>
            <person name="Cabau C."/>
            <person name="Gaspin C."/>
            <person name="Thorgaard G.H."/>
            <person name="Boussaha M."/>
            <person name="Quillet E."/>
            <person name="Guyomard R."/>
            <person name="Galiana D."/>
            <person name="Bobe J."/>
            <person name="Volff J.N."/>
            <person name="Genet C."/>
            <person name="Wincker P."/>
            <person name="Jaillon O."/>
            <person name="Roest Crollius H."/>
            <person name="Guiguen Y."/>
        </authorList>
    </citation>
    <scope>NUCLEOTIDE SEQUENCE [LARGE SCALE GENOMIC DNA]</scope>
</reference>
<accession>A0A060VWA4</accession>
<organism evidence="2 3">
    <name type="scientific">Oncorhynchus mykiss</name>
    <name type="common">Rainbow trout</name>
    <name type="synonym">Salmo gairdneri</name>
    <dbReference type="NCBI Taxonomy" id="8022"/>
    <lineage>
        <taxon>Eukaryota</taxon>
        <taxon>Metazoa</taxon>
        <taxon>Chordata</taxon>
        <taxon>Craniata</taxon>
        <taxon>Vertebrata</taxon>
        <taxon>Euteleostomi</taxon>
        <taxon>Actinopterygii</taxon>
        <taxon>Neopterygii</taxon>
        <taxon>Teleostei</taxon>
        <taxon>Protacanthopterygii</taxon>
        <taxon>Salmoniformes</taxon>
        <taxon>Salmonidae</taxon>
        <taxon>Salmoninae</taxon>
        <taxon>Oncorhynchus</taxon>
    </lineage>
</organism>
<dbReference type="PANTHER" id="PTHR15249">
    <property type="entry name" value="TRAF FAMILY MEMBER-ASSOCIATED NF-KAPPA-B ACTIVATOR"/>
    <property type="match status" value="1"/>
</dbReference>
<dbReference type="PANTHER" id="PTHR15249:SF0">
    <property type="entry name" value="TRAF FAMILY MEMBER-ASSOCIATED NF-KAPPA-B ACTIVATOR"/>
    <property type="match status" value="1"/>
</dbReference>
<feature type="compositionally biased region" description="Polar residues" evidence="1">
    <location>
        <begin position="87"/>
        <end position="98"/>
    </location>
</feature>
<dbReference type="STRING" id="8022.A0A060VWA4"/>
<dbReference type="GO" id="GO:0043124">
    <property type="term" value="P:negative regulation of canonical NF-kappaB signal transduction"/>
    <property type="evidence" value="ECO:0007669"/>
    <property type="project" value="InterPro"/>
</dbReference>
<feature type="region of interest" description="Disordered" evidence="1">
    <location>
        <begin position="67"/>
        <end position="98"/>
    </location>
</feature>
<gene>
    <name evidence="2" type="ORF">GSONMT00069652001</name>
</gene>
<dbReference type="Proteomes" id="UP000193380">
    <property type="component" value="Unassembled WGS sequence"/>
</dbReference>
<dbReference type="InterPro" id="IPR039669">
    <property type="entry name" value="TANK"/>
</dbReference>
<evidence type="ECO:0000313" key="2">
    <source>
        <dbReference type="EMBL" id="CDQ57224.1"/>
    </source>
</evidence>
<proteinExistence type="predicted"/>
<dbReference type="AlphaFoldDB" id="A0A060VWA4"/>
<feature type="compositionally biased region" description="Basic and acidic residues" evidence="1">
    <location>
        <begin position="73"/>
        <end position="84"/>
    </location>
</feature>
<name>A0A060VWA4_ONCMY</name>
<evidence type="ECO:0000313" key="3">
    <source>
        <dbReference type="Proteomes" id="UP000193380"/>
    </source>
</evidence>
<dbReference type="EMBL" id="FR904281">
    <property type="protein sequence ID" value="CDQ57224.1"/>
    <property type="molecule type" value="Genomic_DNA"/>
</dbReference>
<evidence type="ECO:0008006" key="4">
    <source>
        <dbReference type="Google" id="ProtNLM"/>
    </source>
</evidence>
<protein>
    <recommendedName>
        <fullName evidence="4">Tbk1/Ikki binding domain-containing protein</fullName>
    </recommendedName>
</protein>
<sequence length="122" mass="14235">MERNIGDQLNKAFEAYRQASIERDSAKRELQKTNEYYQRHTQKLQKQIEDQQQLISKLKVQLIAATKQPSGEVKGEDVPRKQEEETLSSSNHLFDNPSSSFRKIHYLVTMFNTISNTIHIRG</sequence>
<dbReference type="PaxDb" id="8022-A0A060VWA4"/>
<evidence type="ECO:0000256" key="1">
    <source>
        <dbReference type="SAM" id="MobiDB-lite"/>
    </source>
</evidence>